<evidence type="ECO:0000256" key="1">
    <source>
        <dbReference type="ARBA" id="ARBA00022679"/>
    </source>
</evidence>
<dbReference type="InterPro" id="IPR050483">
    <property type="entry name" value="CoA-transferase_III_domain"/>
</dbReference>
<dbReference type="EMBL" id="AP024237">
    <property type="protein sequence ID" value="BCO36246.1"/>
    <property type="molecule type" value="Genomic_DNA"/>
</dbReference>
<organism evidence="2 3">
    <name type="scientific">Mycobacterium heckeshornense</name>
    <dbReference type="NCBI Taxonomy" id="110505"/>
    <lineage>
        <taxon>Bacteria</taxon>
        <taxon>Bacillati</taxon>
        <taxon>Actinomycetota</taxon>
        <taxon>Actinomycetes</taxon>
        <taxon>Mycobacteriales</taxon>
        <taxon>Mycobacteriaceae</taxon>
        <taxon>Mycobacterium</taxon>
    </lineage>
</organism>
<dbReference type="RefSeq" id="WP_048893899.1">
    <property type="nucleotide sequence ID" value="NZ_AP024237.1"/>
</dbReference>
<dbReference type="Pfam" id="PF02515">
    <property type="entry name" value="CoA_transf_3"/>
    <property type="match status" value="1"/>
</dbReference>
<accession>A0A7R7JHV0</accession>
<keyword evidence="1 2" id="KW-0808">Transferase</keyword>
<dbReference type="InterPro" id="IPR023606">
    <property type="entry name" value="CoA-Trfase_III_dom_1_sf"/>
</dbReference>
<evidence type="ECO:0000313" key="2">
    <source>
        <dbReference type="EMBL" id="BCO36246.1"/>
    </source>
</evidence>
<protein>
    <submittedName>
        <fullName evidence="2">CoA transferase</fullName>
    </submittedName>
</protein>
<dbReference type="GO" id="GO:0008410">
    <property type="term" value="F:CoA-transferase activity"/>
    <property type="evidence" value="ECO:0007669"/>
    <property type="project" value="TreeGrafter"/>
</dbReference>
<dbReference type="Gene3D" id="3.40.50.10540">
    <property type="entry name" value="Crotonobetainyl-coa:carnitine coa-transferase, domain 1"/>
    <property type="match status" value="1"/>
</dbReference>
<dbReference type="AlphaFoldDB" id="A0A7R7JHV0"/>
<sequence>MIELLRNVRVLECAVLPTGDQAGRLLGDLGAQIIKIEQPGIGDYIRDLGDMMAPRHSTTHMLINRHKRSMTLNLRSDAGREVFYKILPTIDIFVDGFAGDACERLGVGYEAQRKVKPDIIYCQTSGFGTRGPYGQIPVHGYMMGATAGSTRLRVREDGLVQEVVEPSELNFPGYVDGPLMGGLFGAFTALAALNYRNQTGKGCYIDSSGTDATLAVQSLDASCLWNRARTERGINLPPTVGQDPTERPKYAFYVTKDDKFVLLAAIEHKFWDNFCDVIERPDLREMKYLDSPVDFRNQGGDKNLAHILRPIMASRTLAEWMDIATTYDIPLSPANSIEDTLADPHLRAREIIHESVHPVAGPFTTVGWPAPVAGQPFDVERHAPTLGEHTDEILAEIGYSADEIHALREQGIV</sequence>
<dbReference type="OrthoDB" id="9797653at2"/>
<dbReference type="Proteomes" id="UP000595446">
    <property type="component" value="Chromosome"/>
</dbReference>
<reference evidence="2 3" key="1">
    <citation type="submission" date="2020-12" db="EMBL/GenBank/DDBJ databases">
        <title>Complete genome sequence of Mycobacterium heckeshornense JCM 15655T, closely related to a pathogenic non-tuberculous mycobacterial species Mycobacterium xenopi.</title>
        <authorList>
            <person name="Yoshida M."/>
            <person name="Fukano H."/>
            <person name="Asakura T."/>
            <person name="Suzuki M."/>
            <person name="Hoshino Y."/>
        </authorList>
    </citation>
    <scope>NUCLEOTIDE SEQUENCE [LARGE SCALE GENOMIC DNA]</scope>
    <source>
        <strain evidence="2 3">JCM 15655</strain>
    </source>
</reference>
<name>A0A7R7JHV0_9MYCO</name>
<dbReference type="InterPro" id="IPR044855">
    <property type="entry name" value="CoA-Trfase_III_dom3_sf"/>
</dbReference>
<dbReference type="PANTHER" id="PTHR48207:SF3">
    <property type="entry name" value="SUCCINATE--HYDROXYMETHYLGLUTARATE COA-TRANSFERASE"/>
    <property type="match status" value="1"/>
</dbReference>
<gene>
    <name evidence="2" type="ORF">MHEC_26790</name>
</gene>
<dbReference type="Gene3D" id="3.30.1540.10">
    <property type="entry name" value="formyl-coa transferase, domain 3"/>
    <property type="match status" value="1"/>
</dbReference>
<dbReference type="InterPro" id="IPR003673">
    <property type="entry name" value="CoA-Trfase_fam_III"/>
</dbReference>
<proteinExistence type="predicted"/>
<dbReference type="SUPFAM" id="SSF89796">
    <property type="entry name" value="CoA-transferase family III (CaiB/BaiF)"/>
    <property type="match status" value="1"/>
</dbReference>
<evidence type="ECO:0000313" key="3">
    <source>
        <dbReference type="Proteomes" id="UP000595446"/>
    </source>
</evidence>
<dbReference type="PANTHER" id="PTHR48207">
    <property type="entry name" value="SUCCINATE--HYDROXYMETHYLGLUTARATE COA-TRANSFERASE"/>
    <property type="match status" value="1"/>
</dbReference>
<keyword evidence="3" id="KW-1185">Reference proteome</keyword>